<sequence length="145" mass="16538">MTLSKEPSLTPLECKSFGVASQKRRERTVFCFLGILTSELINLLTSLYEATRGIFVTDPRTLNHDQWYRVRTRDKASHGPIPIPLGYRGHQRFIEDRGSVEDDKRSGPSHTAENIEKVSVAVLMIRLQTIAESQLGYPWPYINGY</sequence>
<dbReference type="Proteomes" id="UP000887159">
    <property type="component" value="Unassembled WGS sequence"/>
</dbReference>
<accession>A0A8X6RLD4</accession>
<evidence type="ECO:0000313" key="1">
    <source>
        <dbReference type="EMBL" id="GFX94792.1"/>
    </source>
</evidence>
<reference evidence="1" key="1">
    <citation type="submission" date="2020-08" db="EMBL/GenBank/DDBJ databases">
        <title>Multicomponent nature underlies the extraordinary mechanical properties of spider dragline silk.</title>
        <authorList>
            <person name="Kono N."/>
            <person name="Nakamura H."/>
            <person name="Mori M."/>
            <person name="Yoshida Y."/>
            <person name="Ohtoshi R."/>
            <person name="Malay A.D."/>
            <person name="Moran D.A.P."/>
            <person name="Tomita M."/>
            <person name="Numata K."/>
            <person name="Arakawa K."/>
        </authorList>
    </citation>
    <scope>NUCLEOTIDE SEQUENCE</scope>
</reference>
<dbReference type="EMBL" id="BMAU01021181">
    <property type="protein sequence ID" value="GFX94792.1"/>
    <property type="molecule type" value="Genomic_DNA"/>
</dbReference>
<protein>
    <submittedName>
        <fullName evidence="1">Uncharacterized protein</fullName>
    </submittedName>
</protein>
<gene>
    <name evidence="1" type="ORF">TNCV_2378651</name>
</gene>
<dbReference type="AlphaFoldDB" id="A0A8X6RLD4"/>
<organism evidence="1 2">
    <name type="scientific">Trichonephila clavipes</name>
    <name type="common">Golden silk orbweaver</name>
    <name type="synonym">Nephila clavipes</name>
    <dbReference type="NCBI Taxonomy" id="2585209"/>
    <lineage>
        <taxon>Eukaryota</taxon>
        <taxon>Metazoa</taxon>
        <taxon>Ecdysozoa</taxon>
        <taxon>Arthropoda</taxon>
        <taxon>Chelicerata</taxon>
        <taxon>Arachnida</taxon>
        <taxon>Araneae</taxon>
        <taxon>Araneomorphae</taxon>
        <taxon>Entelegynae</taxon>
        <taxon>Araneoidea</taxon>
        <taxon>Nephilidae</taxon>
        <taxon>Trichonephila</taxon>
    </lineage>
</organism>
<comment type="caution">
    <text evidence="1">The sequence shown here is derived from an EMBL/GenBank/DDBJ whole genome shotgun (WGS) entry which is preliminary data.</text>
</comment>
<keyword evidence="2" id="KW-1185">Reference proteome</keyword>
<evidence type="ECO:0000313" key="2">
    <source>
        <dbReference type="Proteomes" id="UP000887159"/>
    </source>
</evidence>
<name>A0A8X6RLD4_TRICX</name>
<proteinExistence type="predicted"/>